<evidence type="ECO:0000313" key="3">
    <source>
        <dbReference type="Proteomes" id="UP000431826"/>
    </source>
</evidence>
<comment type="caution">
    <text evidence="2">The sequence shown here is derived from an EMBL/GenBank/DDBJ whole genome shotgun (WGS) entry which is preliminary data.</text>
</comment>
<gene>
    <name evidence="2" type="ORF">Stube_56860</name>
</gene>
<dbReference type="Proteomes" id="UP000431826">
    <property type="component" value="Unassembled WGS sequence"/>
</dbReference>
<name>A0A640UY43_9ACTN</name>
<reference evidence="2 3" key="1">
    <citation type="submission" date="2019-12" db="EMBL/GenBank/DDBJ databases">
        <title>Whole genome shotgun sequence of Streptomyces tubercidicus NBRC 13090.</title>
        <authorList>
            <person name="Ichikawa N."/>
            <person name="Kimura A."/>
            <person name="Kitahashi Y."/>
            <person name="Komaki H."/>
            <person name="Tamura T."/>
        </authorList>
    </citation>
    <scope>NUCLEOTIDE SEQUENCE [LARGE SCALE GENOMIC DNA]</scope>
    <source>
        <strain evidence="2 3">NBRC 13090</strain>
    </source>
</reference>
<dbReference type="AlphaFoldDB" id="A0A640UY43"/>
<dbReference type="EMBL" id="BLIR01000003">
    <property type="protein sequence ID" value="GFE41013.1"/>
    <property type="molecule type" value="Genomic_DNA"/>
</dbReference>
<sequence>MVAVLFPKCTMVAPVRPVPVRVAGKPPPVEPWFGLMGIFPLRFRAPANRERLSDSSEPGPSAGSEGRPRSSPGWRSVLVGRSQAAVRSIRDRRSHSSPVTGRKTGMKR</sequence>
<feature type="region of interest" description="Disordered" evidence="1">
    <location>
        <begin position="49"/>
        <end position="108"/>
    </location>
</feature>
<proteinExistence type="predicted"/>
<protein>
    <submittedName>
        <fullName evidence="2">Uncharacterized protein</fullName>
    </submittedName>
</protein>
<feature type="compositionally biased region" description="Low complexity" evidence="1">
    <location>
        <begin position="55"/>
        <end position="76"/>
    </location>
</feature>
<evidence type="ECO:0000313" key="2">
    <source>
        <dbReference type="EMBL" id="GFE41013.1"/>
    </source>
</evidence>
<accession>A0A640UY43</accession>
<organism evidence="2 3">
    <name type="scientific">Streptomyces tubercidicus</name>
    <dbReference type="NCBI Taxonomy" id="47759"/>
    <lineage>
        <taxon>Bacteria</taxon>
        <taxon>Bacillati</taxon>
        <taxon>Actinomycetota</taxon>
        <taxon>Actinomycetes</taxon>
        <taxon>Kitasatosporales</taxon>
        <taxon>Streptomycetaceae</taxon>
        <taxon>Streptomyces</taxon>
    </lineage>
</organism>
<evidence type="ECO:0000256" key="1">
    <source>
        <dbReference type="SAM" id="MobiDB-lite"/>
    </source>
</evidence>
<keyword evidence="3" id="KW-1185">Reference proteome</keyword>